<proteinExistence type="predicted"/>
<accession>A0A8E5HV87</accession>
<dbReference type="EMBL" id="CP072757">
    <property type="protein sequence ID" value="QUC21938.1"/>
    <property type="molecule type" value="Genomic_DNA"/>
</dbReference>
<evidence type="ECO:0000313" key="2">
    <source>
        <dbReference type="EMBL" id="QUC21938.1"/>
    </source>
</evidence>
<dbReference type="RefSeq" id="XP_042999611.1">
    <property type="nucleotide sequence ID" value="XM_043143676.1"/>
</dbReference>
<evidence type="ECO:0000256" key="1">
    <source>
        <dbReference type="SAM" id="MobiDB-lite"/>
    </source>
</evidence>
<dbReference type="Proteomes" id="UP000027002">
    <property type="component" value="Chromosome 5"/>
</dbReference>
<dbReference type="AlphaFoldDB" id="A0A8E5HV87"/>
<evidence type="ECO:0000313" key="3">
    <source>
        <dbReference type="Proteomes" id="UP000027002"/>
    </source>
</evidence>
<feature type="region of interest" description="Disordered" evidence="1">
    <location>
        <begin position="58"/>
        <end position="82"/>
    </location>
</feature>
<organism evidence="2 3">
    <name type="scientific">Ustilaginoidea virens</name>
    <name type="common">Rice false smut fungus</name>
    <name type="synonym">Villosiclava virens</name>
    <dbReference type="NCBI Taxonomy" id="1159556"/>
    <lineage>
        <taxon>Eukaryota</taxon>
        <taxon>Fungi</taxon>
        <taxon>Dikarya</taxon>
        <taxon>Ascomycota</taxon>
        <taxon>Pezizomycotina</taxon>
        <taxon>Sordariomycetes</taxon>
        <taxon>Hypocreomycetidae</taxon>
        <taxon>Hypocreales</taxon>
        <taxon>Clavicipitaceae</taxon>
        <taxon>Ustilaginoidea</taxon>
    </lineage>
</organism>
<dbReference type="GeneID" id="66066956"/>
<reference evidence="2" key="1">
    <citation type="submission" date="2020-03" db="EMBL/GenBank/DDBJ databases">
        <title>A mixture of massive structural variations and highly conserved coding sequences in Ustilaginoidea virens genome.</title>
        <authorList>
            <person name="Zhang K."/>
            <person name="Zhao Z."/>
            <person name="Zhang Z."/>
            <person name="Li Y."/>
            <person name="Hsiang T."/>
            <person name="Sun W."/>
        </authorList>
    </citation>
    <scope>NUCLEOTIDE SEQUENCE</scope>
    <source>
        <strain evidence="2">UV-8b</strain>
    </source>
</reference>
<name>A0A8E5HV87_USTVR</name>
<gene>
    <name evidence="2" type="ORF">UV8b_06179</name>
</gene>
<protein>
    <submittedName>
        <fullName evidence="2">Uncharacterized protein</fullName>
    </submittedName>
</protein>
<keyword evidence="3" id="KW-1185">Reference proteome</keyword>
<dbReference type="KEGG" id="uvi:66066956"/>
<sequence>MHEEKQPPGEGIHSSIFYATHRHAISIIEGRASLNDIRHCRPPVDIGLKTLQSACTDHPMAQEPGINATPRRLGPRFSRNPPPRHLHSLEWAMIDLQSI</sequence>